<proteinExistence type="predicted"/>
<dbReference type="AlphaFoldDB" id="A0A5D4NRR6"/>
<sequence length="147" mass="17130">MGKVADRSGKLVDRIKKWLIEVGYWLIEPQNRLIEITPKYLHLIINAGYSQKPSRGWGQTKVRFFLKGASYWEVVDRMGKMADRSGELVDRINKVVDRSTILVDRIAKPVDRDKTPHYPAHPFSPGRKVTLFPIRCLSEKFSYYEYS</sequence>
<protein>
    <submittedName>
        <fullName evidence="1">Uncharacterized protein</fullName>
    </submittedName>
</protein>
<dbReference type="Proteomes" id="UP000322267">
    <property type="component" value="Unassembled WGS sequence"/>
</dbReference>
<reference evidence="1 2" key="1">
    <citation type="submission" date="2019-08" db="EMBL/GenBank/DDBJ databases">
        <title>Bacillus genomes from the desert of Cuatro Cienegas, Coahuila.</title>
        <authorList>
            <person name="Olmedo-Alvarez G."/>
        </authorList>
    </citation>
    <scope>NUCLEOTIDE SEQUENCE [LARGE SCALE GENOMIC DNA]</scope>
    <source>
        <strain evidence="1 2">CH34_1T</strain>
    </source>
</reference>
<dbReference type="EMBL" id="VTEI01000004">
    <property type="protein sequence ID" value="TYS17033.1"/>
    <property type="molecule type" value="Genomic_DNA"/>
</dbReference>
<dbReference type="RefSeq" id="WP_148939648.1">
    <property type="nucleotide sequence ID" value="NZ_VTEI01000004.1"/>
</dbReference>
<gene>
    <name evidence="1" type="ORF">FZC78_10420</name>
</gene>
<comment type="caution">
    <text evidence="1">The sequence shown here is derived from an EMBL/GenBank/DDBJ whole genome shotgun (WGS) entry which is preliminary data.</text>
</comment>
<name>A0A5D4NRR6_9BACI</name>
<accession>A0A5D4NRR6</accession>
<dbReference type="OrthoDB" id="9991655at2"/>
<organism evidence="1 2">
    <name type="scientific">Rossellomorea vietnamensis</name>
    <dbReference type="NCBI Taxonomy" id="218284"/>
    <lineage>
        <taxon>Bacteria</taxon>
        <taxon>Bacillati</taxon>
        <taxon>Bacillota</taxon>
        <taxon>Bacilli</taxon>
        <taxon>Bacillales</taxon>
        <taxon>Bacillaceae</taxon>
        <taxon>Rossellomorea</taxon>
    </lineage>
</organism>
<evidence type="ECO:0000313" key="2">
    <source>
        <dbReference type="Proteomes" id="UP000322267"/>
    </source>
</evidence>
<evidence type="ECO:0000313" key="1">
    <source>
        <dbReference type="EMBL" id="TYS17033.1"/>
    </source>
</evidence>